<reference evidence="4 5" key="1">
    <citation type="submission" date="2017-07" db="EMBL/GenBank/DDBJ databases">
        <title>A draft genome sequence of Komagataeibacter xylinus LMG 1515.</title>
        <authorList>
            <person name="Skraban J."/>
            <person name="Cleenwerck I."/>
            <person name="Vandamme P."/>
            <person name="Trcek J."/>
        </authorList>
    </citation>
    <scope>NUCLEOTIDE SEQUENCE [LARGE SCALE GENOMIC DNA]</scope>
    <source>
        <strain evidence="4 5">LMG 1515</strain>
    </source>
</reference>
<dbReference type="GO" id="GO:0016020">
    <property type="term" value="C:membrane"/>
    <property type="evidence" value="ECO:0007669"/>
    <property type="project" value="InterPro"/>
</dbReference>
<organism evidence="4 5">
    <name type="scientific">Komagataeibacter xylinus</name>
    <name type="common">Gluconacetobacter xylinus</name>
    <dbReference type="NCBI Taxonomy" id="28448"/>
    <lineage>
        <taxon>Bacteria</taxon>
        <taxon>Pseudomonadati</taxon>
        <taxon>Pseudomonadota</taxon>
        <taxon>Alphaproteobacteria</taxon>
        <taxon>Acetobacterales</taxon>
        <taxon>Acetobacteraceae</taxon>
        <taxon>Komagataeibacter</taxon>
    </lineage>
</organism>
<dbReference type="Pfam" id="PF04966">
    <property type="entry name" value="OprB"/>
    <property type="match status" value="1"/>
</dbReference>
<keyword evidence="5" id="KW-1185">Reference proteome</keyword>
<dbReference type="AlphaFoldDB" id="A0A318PL10"/>
<dbReference type="GO" id="GO:0015288">
    <property type="term" value="F:porin activity"/>
    <property type="evidence" value="ECO:0007669"/>
    <property type="project" value="InterPro"/>
</dbReference>
<accession>A0A318PL10</accession>
<comment type="caution">
    <text evidence="4">The sequence shown here is derived from an EMBL/GenBank/DDBJ whole genome shotgun (WGS) entry which is preliminary data.</text>
</comment>
<evidence type="ECO:0000256" key="2">
    <source>
        <dbReference type="RuleBase" id="RU363072"/>
    </source>
</evidence>
<dbReference type="Proteomes" id="UP000248257">
    <property type="component" value="Unassembled WGS sequence"/>
</dbReference>
<dbReference type="EMBL" id="NKUC01000003">
    <property type="protein sequence ID" value="PYD58316.1"/>
    <property type="molecule type" value="Genomic_DNA"/>
</dbReference>
<comment type="similarity">
    <text evidence="1 2">Belongs to the OprB family.</text>
</comment>
<dbReference type="GO" id="GO:0008643">
    <property type="term" value="P:carbohydrate transport"/>
    <property type="evidence" value="ECO:0007669"/>
    <property type="project" value="InterPro"/>
</dbReference>
<evidence type="ECO:0000313" key="4">
    <source>
        <dbReference type="EMBL" id="PYD58316.1"/>
    </source>
</evidence>
<proteinExistence type="inferred from homology"/>
<evidence type="ECO:0000313" key="5">
    <source>
        <dbReference type="Proteomes" id="UP000248257"/>
    </source>
</evidence>
<dbReference type="OrthoDB" id="177316at2"/>
<evidence type="ECO:0000256" key="3">
    <source>
        <dbReference type="SAM" id="MobiDB-lite"/>
    </source>
</evidence>
<dbReference type="InterPro" id="IPR007049">
    <property type="entry name" value="Carb-sel_porin_OprB"/>
</dbReference>
<evidence type="ECO:0000256" key="1">
    <source>
        <dbReference type="ARBA" id="ARBA00008769"/>
    </source>
</evidence>
<dbReference type="PANTHER" id="PTHR37944">
    <property type="entry name" value="PORIN B"/>
    <property type="match status" value="1"/>
</dbReference>
<protein>
    <submittedName>
        <fullName evidence="4">Carbohydrate porin</fullName>
    </submittedName>
</protein>
<gene>
    <name evidence="4" type="ORF">CFR75_02845</name>
</gene>
<name>A0A318PL10_KOMXY</name>
<dbReference type="STRING" id="1220579.GCA_001571345_00606"/>
<sequence length="586" mass="63898">MDRAARKSTDMTRHISPHANGRACAPFPPGWGWLLAVGATALVPAQHAHAQAAVDPGMKPVPSIMAPGAVSAMPSTGMTQEEQISMRLDAERLGPQPQAIRRPPNTPIPPSGVPAFPSAGLATMSVAPVSSPGDNKAFHQIELDALSHHEGPSGLLPGWIDAQHDTDLEDPYYVPTAGSGHLVPLLDPLRRRLRDHGVSFAFTYKGEAMGVIDGGVQRGMSYVHELTAQVNFDLEKMAGIKGWSVHTLVMERAGRAVSHDRVGEYYVNLQEVYGLSGNVVAHLVDFYAEKKLLNNHLDISFGRMALTHVFATSPLLCSFMVTCSAPVALKLDSGFSVYPKATWGSRLRLRPTRDTAIQFGAYSVNALSDNPSGWAWGSEKATGVMLPVEFTWQPFLTRNRLPGHYILGYAHDTTRYPDEIGIGLPAALRTAAGHQRSAPMDMFWFEGDQMVYRRGGRNQMAGGYLMAGYIHNTPHVTSISDEAYGGLSFAGVIPSRVTDRLGIMYSWYHVSHRKEEGQILRYEAGYSLGATVRAPQTDSHIIEAYYAIDAMPGILVQPEFEYMIRPGETRHIPNAALVGLKVIANL</sequence>
<dbReference type="Gene3D" id="2.40.160.180">
    <property type="entry name" value="Carbohydrate-selective porin OprB"/>
    <property type="match status" value="1"/>
</dbReference>
<dbReference type="PANTHER" id="PTHR37944:SF1">
    <property type="entry name" value="PORIN B"/>
    <property type="match status" value="1"/>
</dbReference>
<dbReference type="InterPro" id="IPR038673">
    <property type="entry name" value="OprB_sf"/>
</dbReference>
<feature type="region of interest" description="Disordered" evidence="3">
    <location>
        <begin position="96"/>
        <end position="115"/>
    </location>
</feature>
<dbReference type="InterPro" id="IPR052932">
    <property type="entry name" value="OprB_Porin"/>
</dbReference>